<feature type="compositionally biased region" description="Low complexity" evidence="1">
    <location>
        <begin position="127"/>
        <end position="136"/>
    </location>
</feature>
<protein>
    <submittedName>
        <fullName evidence="2">Uncharacterized protein</fullName>
    </submittedName>
</protein>
<evidence type="ECO:0000256" key="1">
    <source>
        <dbReference type="SAM" id="MobiDB-lite"/>
    </source>
</evidence>
<feature type="non-terminal residue" evidence="2">
    <location>
        <position position="1"/>
    </location>
</feature>
<organism evidence="2 3">
    <name type="scientific">Smittium megazygosporum</name>
    <dbReference type="NCBI Taxonomy" id="133381"/>
    <lineage>
        <taxon>Eukaryota</taxon>
        <taxon>Fungi</taxon>
        <taxon>Fungi incertae sedis</taxon>
        <taxon>Zoopagomycota</taxon>
        <taxon>Kickxellomycotina</taxon>
        <taxon>Harpellomycetes</taxon>
        <taxon>Harpellales</taxon>
        <taxon>Legeriomycetaceae</taxon>
        <taxon>Smittium</taxon>
    </lineage>
</organism>
<keyword evidence="3" id="KW-1185">Reference proteome</keyword>
<proteinExistence type="predicted"/>
<dbReference type="AlphaFoldDB" id="A0A2T9ZAZ2"/>
<feature type="compositionally biased region" description="Polar residues" evidence="1">
    <location>
        <begin position="154"/>
        <end position="169"/>
    </location>
</feature>
<dbReference type="Proteomes" id="UP000245609">
    <property type="component" value="Unassembled WGS sequence"/>
</dbReference>
<evidence type="ECO:0000313" key="3">
    <source>
        <dbReference type="Proteomes" id="UP000245609"/>
    </source>
</evidence>
<name>A0A2T9ZAZ2_9FUNG</name>
<dbReference type="EMBL" id="MBFS01000848">
    <property type="protein sequence ID" value="PVV01725.1"/>
    <property type="molecule type" value="Genomic_DNA"/>
</dbReference>
<comment type="caution">
    <text evidence="2">The sequence shown here is derived from an EMBL/GenBank/DDBJ whole genome shotgun (WGS) entry which is preliminary data.</text>
</comment>
<feature type="compositionally biased region" description="Polar residues" evidence="1">
    <location>
        <begin position="51"/>
        <end position="61"/>
    </location>
</feature>
<gene>
    <name evidence="2" type="ORF">BB560_003845</name>
</gene>
<feature type="compositionally biased region" description="Basic residues" evidence="1">
    <location>
        <begin position="17"/>
        <end position="30"/>
    </location>
</feature>
<feature type="compositionally biased region" description="Polar residues" evidence="1">
    <location>
        <begin position="82"/>
        <end position="98"/>
    </location>
</feature>
<feature type="compositionally biased region" description="Low complexity" evidence="1">
    <location>
        <begin position="192"/>
        <end position="203"/>
    </location>
</feature>
<feature type="region of interest" description="Disordered" evidence="1">
    <location>
        <begin position="1"/>
        <end position="30"/>
    </location>
</feature>
<feature type="compositionally biased region" description="Basic and acidic residues" evidence="1">
    <location>
        <begin position="138"/>
        <end position="153"/>
    </location>
</feature>
<feature type="compositionally biased region" description="Basic residues" evidence="1">
    <location>
        <begin position="115"/>
        <end position="126"/>
    </location>
</feature>
<evidence type="ECO:0000313" key="2">
    <source>
        <dbReference type="EMBL" id="PVV01725.1"/>
    </source>
</evidence>
<feature type="region of interest" description="Disordered" evidence="1">
    <location>
        <begin position="45"/>
        <end position="203"/>
    </location>
</feature>
<accession>A0A2T9ZAZ2</accession>
<sequence length="203" mass="23383">ETKQKPENPLPDNIKKSPTKKNKSKKTFRNKAKLERFEFYKSLPQWDQVEETPSNQNSEYSSMADIFSSFQNNDLDMPGSTFRESNQGLFSSFDQQRINNSNKSNFPNNNSNRLKSSKRSQNKKTKSNSSNSSNSSILDEKPPKRAKLDEKTRTQSNQNKRTSLKNYSSNHKKNLDPDISLSSQNLPLERTNNINNQTNENNP</sequence>
<reference evidence="2 3" key="1">
    <citation type="journal article" date="2018" name="MBio">
        <title>Comparative Genomics Reveals the Core Gene Toolbox for the Fungus-Insect Symbiosis.</title>
        <authorList>
            <person name="Wang Y."/>
            <person name="Stata M."/>
            <person name="Wang W."/>
            <person name="Stajich J.E."/>
            <person name="White M.M."/>
            <person name="Moncalvo J.M."/>
        </authorList>
    </citation>
    <scope>NUCLEOTIDE SEQUENCE [LARGE SCALE GENOMIC DNA]</scope>
    <source>
        <strain evidence="2 3">SC-DP-2</strain>
    </source>
</reference>
<feature type="compositionally biased region" description="Low complexity" evidence="1">
    <location>
        <begin position="99"/>
        <end position="114"/>
    </location>
</feature>